<dbReference type="PANTHER" id="PTHR43788:SF6">
    <property type="entry name" value="DNA HELICASE B"/>
    <property type="match status" value="1"/>
</dbReference>
<dbReference type="HAMAP" id="MF_01487">
    <property type="entry name" value="RecD"/>
    <property type="match status" value="1"/>
</dbReference>
<dbReference type="AlphaFoldDB" id="A0A2U2MZJ1"/>
<dbReference type="NCBIfam" id="TIGR01447">
    <property type="entry name" value="recD"/>
    <property type="match status" value="1"/>
</dbReference>
<dbReference type="InterPro" id="IPR027785">
    <property type="entry name" value="UvrD-like_helicase_C"/>
</dbReference>
<dbReference type="PANTHER" id="PTHR43788">
    <property type="entry name" value="DNA2/NAM7 HELICASE FAMILY MEMBER"/>
    <property type="match status" value="1"/>
</dbReference>
<sequence length="678" mass="70295">MSAAGALPQDRDGILALLADWVAAGWLRSLDRAFAAFLAREAPATEPLPLLLAAIASQHQGRGHVCLDLEALAEDPDATLGLAPPVAEVAEPLRPAACLGGHDAGALAAALGGAPVVAGSDHPTAPLVLEPPRLYLRRYRDAEARVAEGIAARLATGRARRAAVDPAALARWLEWLFGSPPTAATDWQRVACALVAGGDFGVITGGPGTGKTTTVVRLLAILQGLALEAPEGRALRIALAAPTGKAAARLNRSVAGAVAALALPGDALGAAVRDAVPTRVTTLHRLLGSQPGSRRFRHDARHPLALDVLVVDEASMVDLELMDATLAALPAQARLVLLGDRDQLASVEAGAVLGELCARARAGAYSRETADWLVAAGAGHLPPQTLAAPAQALDQQVVMLRHSHRFPAEGGIGRLAAAVNAGDAAGAEAVLDSGAEGLARLRVADGADGMAGLESLATDAVAGYGQYLARLRAADPGDTATPDACDAWAHEVLRAHAGFQLLAALRAGPWGVEALNVRIAGALEAAGAIAPRGVWYEGRPVMVTRNDYGLGLMNGDLGIALRRPEQDEAGHWRRVLRVAFPAADSERGVRWVLPSRLDAVDTVFAMTVHKAQGSEFRHACLVLPERTAPVLTRELVYTAITRAAERFTLAEAAPGGLRAAIGRSVRRCSGLEARLRGG</sequence>
<evidence type="ECO:0000256" key="6">
    <source>
        <dbReference type="ARBA" id="ARBA00022839"/>
    </source>
</evidence>
<dbReference type="InterPro" id="IPR006344">
    <property type="entry name" value="RecD"/>
</dbReference>
<evidence type="ECO:0000313" key="15">
    <source>
        <dbReference type="Proteomes" id="UP000245474"/>
    </source>
</evidence>
<comment type="miscellaneous">
    <text evidence="11">In the RecBCD complex, RecB has a slow 3'-5' helicase, an exonuclease activity and loads RecA onto ssDNA, RecD has a fast 5'-3' helicase activity, while RecC stimulates the ATPase and processivity of the RecB helicase and contributes to recognition of the Chi site.</text>
</comment>
<keyword evidence="6 11" id="KW-0269">Exonuclease</keyword>
<reference evidence="14 15" key="1">
    <citation type="submission" date="2018-05" db="EMBL/GenBank/DDBJ databases">
        <title>Spiribacter halobius sp. nov., a moderately halophilic bacterium isolated from marine solar saltern.</title>
        <authorList>
            <person name="Zheng W.-S."/>
            <person name="Lu D.-C."/>
            <person name="Du Z.-J."/>
        </authorList>
    </citation>
    <scope>NUCLEOTIDE SEQUENCE [LARGE SCALE GENOMIC DNA]</scope>
    <source>
        <strain evidence="14 15">E85</strain>
    </source>
</reference>
<evidence type="ECO:0000256" key="7">
    <source>
        <dbReference type="ARBA" id="ARBA00022840"/>
    </source>
</evidence>
<protein>
    <recommendedName>
        <fullName evidence="11">RecBCD enzyme subunit RecD</fullName>
        <ecNumber evidence="11">5.6.2.3</ecNumber>
    </recommendedName>
    <alternativeName>
        <fullName evidence="11">DNA 5'-3' helicase subunit RecD</fullName>
    </alternativeName>
    <alternativeName>
        <fullName evidence="11">Exonuclease V subunit RecD</fullName>
        <shortName evidence="11">ExoV subunit RecD</shortName>
    </alternativeName>
    <alternativeName>
        <fullName evidence="11">Helicase/nuclease RecBCD subunit RecD</fullName>
    </alternativeName>
</protein>
<accession>A0A2U2MZJ1</accession>
<dbReference type="InterPro" id="IPR049550">
    <property type="entry name" value="RecD_N"/>
</dbReference>
<comment type="similarity">
    <text evidence="11">Belongs to the RecD family.</text>
</comment>
<dbReference type="Gene3D" id="1.10.10.1020">
    <property type="entry name" value="RecBCD complex, subunit RecD, N-terminal domain"/>
    <property type="match status" value="1"/>
</dbReference>
<dbReference type="RefSeq" id="WP_109679212.1">
    <property type="nucleotide sequence ID" value="NZ_CP086615.1"/>
</dbReference>
<dbReference type="Proteomes" id="UP000245474">
    <property type="component" value="Unassembled WGS sequence"/>
</dbReference>
<dbReference type="CDD" id="cd18809">
    <property type="entry name" value="SF1_C_RecD"/>
    <property type="match status" value="1"/>
</dbReference>
<dbReference type="GO" id="GO:0003677">
    <property type="term" value="F:DNA binding"/>
    <property type="evidence" value="ECO:0007669"/>
    <property type="project" value="UniProtKB-UniRule"/>
</dbReference>
<name>A0A2U2MZJ1_9GAMM</name>
<dbReference type="InterPro" id="IPR041851">
    <property type="entry name" value="RecD_N_sf"/>
</dbReference>
<dbReference type="EMBL" id="QFFI01000020">
    <property type="protein sequence ID" value="PWG62346.1"/>
    <property type="molecule type" value="Genomic_DNA"/>
</dbReference>
<evidence type="ECO:0000256" key="5">
    <source>
        <dbReference type="ARBA" id="ARBA00022806"/>
    </source>
</evidence>
<evidence type="ECO:0000256" key="9">
    <source>
        <dbReference type="ARBA" id="ARBA00023204"/>
    </source>
</evidence>
<organism evidence="14 15">
    <name type="scientific">Sediminicurvatus halobius</name>
    <dbReference type="NCBI Taxonomy" id="2182432"/>
    <lineage>
        <taxon>Bacteria</taxon>
        <taxon>Pseudomonadati</taxon>
        <taxon>Pseudomonadota</taxon>
        <taxon>Gammaproteobacteria</taxon>
        <taxon>Chromatiales</taxon>
        <taxon>Ectothiorhodospiraceae</taxon>
        <taxon>Sediminicurvatus</taxon>
    </lineage>
</organism>
<keyword evidence="7 11" id="KW-0067">ATP-binding</keyword>
<feature type="domain" description="RecBCD enzyme subunit RecD N-terminal" evidence="13">
    <location>
        <begin position="24"/>
        <end position="135"/>
    </location>
</feature>
<dbReference type="OrthoDB" id="9803432at2"/>
<dbReference type="Pfam" id="PF13538">
    <property type="entry name" value="UvrD_C_2"/>
    <property type="match status" value="1"/>
</dbReference>
<keyword evidence="8 11" id="KW-0238">DNA-binding</keyword>
<dbReference type="CDD" id="cd17933">
    <property type="entry name" value="DEXSc_RecD-like"/>
    <property type="match status" value="1"/>
</dbReference>
<evidence type="ECO:0000256" key="4">
    <source>
        <dbReference type="ARBA" id="ARBA00022801"/>
    </source>
</evidence>
<comment type="caution">
    <text evidence="14">The sequence shown here is derived from an EMBL/GenBank/DDBJ whole genome shotgun (WGS) entry which is preliminary data.</text>
</comment>
<evidence type="ECO:0000313" key="14">
    <source>
        <dbReference type="EMBL" id="PWG62346.1"/>
    </source>
</evidence>
<keyword evidence="2 11" id="KW-0547">Nucleotide-binding</keyword>
<dbReference type="GO" id="GO:0008854">
    <property type="term" value="F:exodeoxyribonuclease V activity"/>
    <property type="evidence" value="ECO:0007669"/>
    <property type="project" value="InterPro"/>
</dbReference>
<keyword evidence="5 11" id="KW-0347">Helicase</keyword>
<gene>
    <name evidence="11 14" type="primary">recD</name>
    <name evidence="14" type="ORF">DEM34_12795</name>
</gene>
<keyword evidence="4 11" id="KW-0378">Hydrolase</keyword>
<keyword evidence="3 11" id="KW-0227">DNA damage</keyword>
<keyword evidence="1 11" id="KW-0540">Nuclease</keyword>
<evidence type="ECO:0000256" key="10">
    <source>
        <dbReference type="ARBA" id="ARBA00023235"/>
    </source>
</evidence>
<dbReference type="InterPro" id="IPR050534">
    <property type="entry name" value="Coronavir_polyprotein_1ab"/>
</dbReference>
<evidence type="ECO:0000256" key="2">
    <source>
        <dbReference type="ARBA" id="ARBA00022741"/>
    </source>
</evidence>
<dbReference type="EC" id="5.6.2.3" evidence="11"/>
<evidence type="ECO:0000256" key="11">
    <source>
        <dbReference type="HAMAP-Rule" id="MF_01487"/>
    </source>
</evidence>
<dbReference type="GO" id="GO:0000724">
    <property type="term" value="P:double-strand break repair via homologous recombination"/>
    <property type="evidence" value="ECO:0007669"/>
    <property type="project" value="UniProtKB-UniRule"/>
</dbReference>
<evidence type="ECO:0000256" key="1">
    <source>
        <dbReference type="ARBA" id="ARBA00022722"/>
    </source>
</evidence>
<keyword evidence="9 11" id="KW-0234">DNA repair</keyword>
<dbReference type="GO" id="GO:0005524">
    <property type="term" value="F:ATP binding"/>
    <property type="evidence" value="ECO:0007669"/>
    <property type="project" value="UniProtKB-UniRule"/>
</dbReference>
<dbReference type="InterPro" id="IPR027417">
    <property type="entry name" value="P-loop_NTPase"/>
</dbReference>
<dbReference type="Gene3D" id="3.40.50.300">
    <property type="entry name" value="P-loop containing nucleotide triphosphate hydrolases"/>
    <property type="match status" value="3"/>
</dbReference>
<feature type="binding site" evidence="11">
    <location>
        <begin position="205"/>
        <end position="212"/>
    </location>
    <ligand>
        <name>ATP</name>
        <dbReference type="ChEBI" id="CHEBI:30616"/>
    </ligand>
</feature>
<dbReference type="GO" id="GO:0017116">
    <property type="term" value="F:single-stranded DNA helicase activity"/>
    <property type="evidence" value="ECO:0007669"/>
    <property type="project" value="TreeGrafter"/>
</dbReference>
<evidence type="ECO:0000256" key="3">
    <source>
        <dbReference type="ARBA" id="ARBA00022763"/>
    </source>
</evidence>
<keyword evidence="15" id="KW-1185">Reference proteome</keyword>
<comment type="catalytic activity">
    <reaction evidence="11">
        <text>ATP + H2O = ADP + phosphate + H(+)</text>
        <dbReference type="Rhea" id="RHEA:13065"/>
        <dbReference type="ChEBI" id="CHEBI:15377"/>
        <dbReference type="ChEBI" id="CHEBI:15378"/>
        <dbReference type="ChEBI" id="CHEBI:30616"/>
        <dbReference type="ChEBI" id="CHEBI:43474"/>
        <dbReference type="ChEBI" id="CHEBI:456216"/>
        <dbReference type="EC" id="5.6.2.3"/>
    </reaction>
</comment>
<dbReference type="SUPFAM" id="SSF52540">
    <property type="entry name" value="P-loop containing nucleoside triphosphate hydrolases"/>
    <property type="match status" value="2"/>
</dbReference>
<dbReference type="GO" id="GO:0043139">
    <property type="term" value="F:5'-3' DNA helicase activity"/>
    <property type="evidence" value="ECO:0007669"/>
    <property type="project" value="UniProtKB-UniRule"/>
</dbReference>
<dbReference type="GO" id="GO:0016887">
    <property type="term" value="F:ATP hydrolysis activity"/>
    <property type="evidence" value="ECO:0007669"/>
    <property type="project" value="RHEA"/>
</dbReference>
<evidence type="ECO:0000259" key="12">
    <source>
        <dbReference type="Pfam" id="PF13538"/>
    </source>
</evidence>
<feature type="domain" description="UvrD-like helicase C-terminal" evidence="12">
    <location>
        <begin position="603"/>
        <end position="647"/>
    </location>
</feature>
<dbReference type="Pfam" id="PF21185">
    <property type="entry name" value="RecD_N"/>
    <property type="match status" value="1"/>
</dbReference>
<evidence type="ECO:0000256" key="8">
    <source>
        <dbReference type="ARBA" id="ARBA00023125"/>
    </source>
</evidence>
<keyword evidence="10 11" id="KW-0413">Isomerase</keyword>
<dbReference type="Pfam" id="PF13245">
    <property type="entry name" value="AAA_19"/>
    <property type="match status" value="1"/>
</dbReference>
<comment type="function">
    <text evidence="11">A helicase/nuclease that prepares dsDNA breaks (DSB) for recombinational DNA repair. Binds to DSBs and unwinds DNA via a highly rapid and processive ATP-dependent bidirectional helicase activity. Unwinds dsDNA until it encounters a Chi (crossover hotspot instigator) sequence from the 3' direction. Cuts ssDNA a few nucleotides 3' to the Chi site. The properties and activities of the enzyme are changed at Chi. The Chi-altered holoenzyme produces a long 3'-ssDNA overhang and facilitates RecA-binding to the ssDNA for homologous DNA recombination and repair. Holoenzyme degrades any linearized DNA that is unable to undergo homologous recombination. In the holoenzyme this subunit has ssDNA-dependent ATPase and 5'-3' helicase activity. When added to pre-assembled RecBC greatly stimulates nuclease activity and augments holoenzyme processivity. Negatively regulates the RecA-loading ability of RecBCD.</text>
</comment>
<dbReference type="GO" id="GO:0009338">
    <property type="term" value="C:exodeoxyribonuclease V complex"/>
    <property type="evidence" value="ECO:0007669"/>
    <property type="project" value="InterPro"/>
</dbReference>
<evidence type="ECO:0000259" key="13">
    <source>
        <dbReference type="Pfam" id="PF21185"/>
    </source>
</evidence>
<comment type="subunit">
    <text evidence="11">Heterotrimer of RecB, RecC and RecD. All subunits contribute to DNA-binding.</text>
</comment>
<proteinExistence type="inferred from homology"/>